<dbReference type="NCBIfam" id="TIGR04131">
    <property type="entry name" value="Bac_Flav_CTERM"/>
    <property type="match status" value="1"/>
</dbReference>
<sequence length="272" mass="29264">MAGGRINFTATANGTYKISIDVNQNGKFDDGSDRLFTGSVTAGNNQVSWDGLDGRGELLPASAGNYSINVTATLFAAEVHFPFFDVERNTNGVKLARINGSGSPDNTIYWDDSPITVVGVPSNPVVNLSGLSSLTNGHKWGGTAANSNDDNDFGNNKSIDTWAYVINSGLAATINIRVQTPDPSGLIKVPNIITPNGDGKNDVFEVKGISSFPGSRLLIFNRWGNEVYKSEDYSNNWDASGLAEGTYYYLLELKTGAAKPTAYKGWLYINRK</sequence>
<dbReference type="Proteomes" id="UP000260823">
    <property type="component" value="Unassembled WGS sequence"/>
</dbReference>
<dbReference type="InterPro" id="IPR026341">
    <property type="entry name" value="T9SS_type_B"/>
</dbReference>
<evidence type="ECO:0000313" key="2">
    <source>
        <dbReference type="Proteomes" id="UP000260823"/>
    </source>
</evidence>
<gene>
    <name evidence="1" type="ORF">DYU05_01180</name>
</gene>
<name>A0A3E2NYM4_9SPHI</name>
<protein>
    <recommendedName>
        <fullName evidence="3">Gliding motility-associated C-terminal domain-containing protein</fullName>
    </recommendedName>
</protein>
<evidence type="ECO:0000313" key="1">
    <source>
        <dbReference type="EMBL" id="RFZ86011.1"/>
    </source>
</evidence>
<comment type="caution">
    <text evidence="1">The sequence shown here is derived from an EMBL/GenBank/DDBJ whole genome shotgun (WGS) entry which is preliminary data.</text>
</comment>
<reference evidence="1 2" key="1">
    <citation type="submission" date="2018-08" db="EMBL/GenBank/DDBJ databases">
        <title>Mucilaginibacter terrae sp. nov., isolated from manganese diggings.</title>
        <authorList>
            <person name="Huang Y."/>
            <person name="Zhou Z."/>
        </authorList>
    </citation>
    <scope>NUCLEOTIDE SEQUENCE [LARGE SCALE GENOMIC DNA]</scope>
    <source>
        <strain evidence="1 2">ZH6</strain>
    </source>
</reference>
<dbReference type="Pfam" id="PF13585">
    <property type="entry name" value="CHU_C"/>
    <property type="match status" value="1"/>
</dbReference>
<dbReference type="OrthoDB" id="5726170at2"/>
<organism evidence="1 2">
    <name type="scientific">Mucilaginibacter terrenus</name>
    <dbReference type="NCBI Taxonomy" id="2482727"/>
    <lineage>
        <taxon>Bacteria</taxon>
        <taxon>Pseudomonadati</taxon>
        <taxon>Bacteroidota</taxon>
        <taxon>Sphingobacteriia</taxon>
        <taxon>Sphingobacteriales</taxon>
        <taxon>Sphingobacteriaceae</taxon>
        <taxon>Mucilaginibacter</taxon>
    </lineage>
</organism>
<keyword evidence="2" id="KW-1185">Reference proteome</keyword>
<accession>A0A3E2NYM4</accession>
<proteinExistence type="predicted"/>
<dbReference type="Gene3D" id="2.60.40.4070">
    <property type="match status" value="1"/>
</dbReference>
<dbReference type="EMBL" id="QWDE01000001">
    <property type="protein sequence ID" value="RFZ86011.1"/>
    <property type="molecule type" value="Genomic_DNA"/>
</dbReference>
<dbReference type="AlphaFoldDB" id="A0A3E2NYM4"/>
<evidence type="ECO:0008006" key="3">
    <source>
        <dbReference type="Google" id="ProtNLM"/>
    </source>
</evidence>